<gene>
    <name evidence="2" type="ORF">O181_107298</name>
</gene>
<evidence type="ECO:0000313" key="2">
    <source>
        <dbReference type="EMBL" id="MBW0567583.1"/>
    </source>
</evidence>
<sequence length="303" mass="35943">MNYKVSIDNLTEKSNKLSISVEKFEEKTSSHQKLLFNHVEKSDEARMHLKDDIQNEIRLITEKMDKINEDNSNMPKLSIPFSHIRSPVKPKEELTNPFITDLSHQDNNQVLMKEAPQVKEWPTFTGEGEYDHMSFIKTIDMLQEDYAIPDELITARLHSLFEKSAKRWYYGIRKTNCKNTWSWWKQEIITKWANDAWRYKIANAFEKTFFDPDKDKPLTWLLKQVERLNALYPEMSQKMVHRKILEKCGGELEHALRSRCIEPCSTEEYINALEDIVTRTKIGRTWKKLDIKSLNKPFNKKDE</sequence>
<evidence type="ECO:0000313" key="3">
    <source>
        <dbReference type="Proteomes" id="UP000765509"/>
    </source>
</evidence>
<reference evidence="2" key="1">
    <citation type="submission" date="2021-03" db="EMBL/GenBank/DDBJ databases">
        <title>Draft genome sequence of rust myrtle Austropuccinia psidii MF-1, a brazilian biotype.</title>
        <authorList>
            <person name="Quecine M.C."/>
            <person name="Pachon D.M.R."/>
            <person name="Bonatelli M.L."/>
            <person name="Correr F.H."/>
            <person name="Franceschini L.M."/>
            <person name="Leite T.F."/>
            <person name="Margarido G.R.A."/>
            <person name="Almeida C.A."/>
            <person name="Ferrarezi J.A."/>
            <person name="Labate C.A."/>
        </authorList>
    </citation>
    <scope>NUCLEOTIDE SEQUENCE</scope>
    <source>
        <strain evidence="2">MF-1</strain>
    </source>
</reference>
<keyword evidence="1" id="KW-0175">Coiled coil</keyword>
<dbReference type="AlphaFoldDB" id="A0A9Q3JS93"/>
<organism evidence="2 3">
    <name type="scientific">Austropuccinia psidii MF-1</name>
    <dbReference type="NCBI Taxonomy" id="1389203"/>
    <lineage>
        <taxon>Eukaryota</taxon>
        <taxon>Fungi</taxon>
        <taxon>Dikarya</taxon>
        <taxon>Basidiomycota</taxon>
        <taxon>Pucciniomycotina</taxon>
        <taxon>Pucciniomycetes</taxon>
        <taxon>Pucciniales</taxon>
        <taxon>Sphaerophragmiaceae</taxon>
        <taxon>Austropuccinia</taxon>
    </lineage>
</organism>
<evidence type="ECO:0000256" key="1">
    <source>
        <dbReference type="SAM" id="Coils"/>
    </source>
</evidence>
<dbReference type="Proteomes" id="UP000765509">
    <property type="component" value="Unassembled WGS sequence"/>
</dbReference>
<proteinExistence type="predicted"/>
<name>A0A9Q3JS93_9BASI</name>
<comment type="caution">
    <text evidence="2">The sequence shown here is derived from an EMBL/GenBank/DDBJ whole genome shotgun (WGS) entry which is preliminary data.</text>
</comment>
<keyword evidence="3" id="KW-1185">Reference proteome</keyword>
<protein>
    <recommendedName>
        <fullName evidence="4">Retrotransposon gag domain-containing protein</fullName>
    </recommendedName>
</protein>
<accession>A0A9Q3JS93</accession>
<dbReference type="EMBL" id="AVOT02081093">
    <property type="protein sequence ID" value="MBW0567583.1"/>
    <property type="molecule type" value="Genomic_DNA"/>
</dbReference>
<feature type="coiled-coil region" evidence="1">
    <location>
        <begin position="7"/>
        <end position="70"/>
    </location>
</feature>
<evidence type="ECO:0008006" key="4">
    <source>
        <dbReference type="Google" id="ProtNLM"/>
    </source>
</evidence>